<evidence type="ECO:0000313" key="2">
    <source>
        <dbReference type="EMBL" id="CAF3903075.1"/>
    </source>
</evidence>
<dbReference type="InterPro" id="IPR016024">
    <property type="entry name" value="ARM-type_fold"/>
</dbReference>
<evidence type="ECO:0000313" key="5">
    <source>
        <dbReference type="Proteomes" id="UP000663866"/>
    </source>
</evidence>
<proteinExistence type="predicted"/>
<accession>A0A819VH08</accession>
<dbReference type="EMBL" id="CAJOBH010002940">
    <property type="protein sequence ID" value="CAF3930401.1"/>
    <property type="molecule type" value="Genomic_DNA"/>
</dbReference>
<dbReference type="AlphaFoldDB" id="A0A819VH08"/>
<dbReference type="Proteomes" id="UP000663866">
    <property type="component" value="Unassembled WGS sequence"/>
</dbReference>
<dbReference type="EMBL" id="CAJOBJ010001925">
    <property type="protein sequence ID" value="CAF3903075.1"/>
    <property type="molecule type" value="Genomic_DNA"/>
</dbReference>
<organism evidence="4 5">
    <name type="scientific">Rotaria magnacalcarata</name>
    <dbReference type="NCBI Taxonomy" id="392030"/>
    <lineage>
        <taxon>Eukaryota</taxon>
        <taxon>Metazoa</taxon>
        <taxon>Spiralia</taxon>
        <taxon>Gnathifera</taxon>
        <taxon>Rotifera</taxon>
        <taxon>Eurotatoria</taxon>
        <taxon>Bdelloidea</taxon>
        <taxon>Philodinida</taxon>
        <taxon>Philodinidae</taxon>
        <taxon>Rotaria</taxon>
    </lineage>
</organism>
<comment type="caution">
    <text evidence="4">The sequence shown here is derived from an EMBL/GenBank/DDBJ whole genome shotgun (WGS) entry which is preliminary data.</text>
</comment>
<evidence type="ECO:0000313" key="1">
    <source>
        <dbReference type="EMBL" id="CAF3837333.1"/>
    </source>
</evidence>
<protein>
    <submittedName>
        <fullName evidence="4">Uncharacterized protein</fullName>
    </submittedName>
</protein>
<dbReference type="EMBL" id="CAJOBI010000652">
    <property type="protein sequence ID" value="CAF3837333.1"/>
    <property type="molecule type" value="Genomic_DNA"/>
</dbReference>
<dbReference type="Proteomes" id="UP000681720">
    <property type="component" value="Unassembled WGS sequence"/>
</dbReference>
<dbReference type="EMBL" id="CAJOBG010004406">
    <property type="protein sequence ID" value="CAF4109124.1"/>
    <property type="molecule type" value="Genomic_DNA"/>
</dbReference>
<keyword evidence="5" id="KW-1185">Reference proteome</keyword>
<evidence type="ECO:0000313" key="3">
    <source>
        <dbReference type="EMBL" id="CAF3930401.1"/>
    </source>
</evidence>
<dbReference type="Proteomes" id="UP000681967">
    <property type="component" value="Unassembled WGS sequence"/>
</dbReference>
<evidence type="ECO:0000313" key="4">
    <source>
        <dbReference type="EMBL" id="CAF4109124.1"/>
    </source>
</evidence>
<dbReference type="Gene3D" id="1.25.40.180">
    <property type="match status" value="1"/>
</dbReference>
<sequence length="461" mass="52296">MRAINVSTLVCEKETCESIQAAICLHCEKRLCVSHVFAHECSLLKNSTVELGKEADELANLLAIASRSVDEGYTNAEAECHAWKTVALERIEEEYSSMIKSIQSERKRLDKVGKELTTQLSIEVQQKLKTLRTQPICTSQVFADVQLVLENVRNNMQKLQWTKNLTFSVPLKIKLADNTKQEPQVSPKTKHKNVQSLLVPLKVQSGNTTPTSLDIRSELDKSIPWETRMENDYRRFQQMVLNTDNATAVTTSQALPIAGILSASNERENNKKRTTVRELSSQNMPLSTTVTMQTQAVKPMQYKPFKHMVTRFQDVSAAGDKLLEDYLKSAPYFHGKKQLRDLIISVLSFLEAWHKNKSSPTVNLILQRLSVFKKIIINDEEKLMALFGVQIFVNHHCNKDNSAQTIATVLQFFLEYQCISTQSIIEWYTKGAEYTYPGFNKAKKAAENFIDKIPASVLTDT</sequence>
<name>A0A819VH08_9BILA</name>
<gene>
    <name evidence="3" type="ORF">BYL167_LOCUS9975</name>
    <name evidence="2" type="ORF">GIL414_LOCUS6660</name>
    <name evidence="4" type="ORF">OVN521_LOCUS21324</name>
    <name evidence="1" type="ORF">SMN809_LOCUS3230</name>
</gene>
<dbReference type="Proteomes" id="UP000676336">
    <property type="component" value="Unassembled WGS sequence"/>
</dbReference>
<dbReference type="SUPFAM" id="SSF48371">
    <property type="entry name" value="ARM repeat"/>
    <property type="match status" value="1"/>
</dbReference>
<reference evidence="4" key="1">
    <citation type="submission" date="2021-02" db="EMBL/GenBank/DDBJ databases">
        <authorList>
            <person name="Nowell W R."/>
        </authorList>
    </citation>
    <scope>NUCLEOTIDE SEQUENCE</scope>
</reference>